<dbReference type="GO" id="GO:1990281">
    <property type="term" value="C:efflux pump complex"/>
    <property type="evidence" value="ECO:0007669"/>
    <property type="project" value="TreeGrafter"/>
</dbReference>
<evidence type="ECO:0000256" key="1">
    <source>
        <dbReference type="ARBA" id="ARBA00009477"/>
    </source>
</evidence>
<dbReference type="NCBIfam" id="TIGR01730">
    <property type="entry name" value="RND_mfp"/>
    <property type="match status" value="1"/>
</dbReference>
<dbReference type="PANTHER" id="PTHR30469">
    <property type="entry name" value="MULTIDRUG RESISTANCE PROTEIN MDTA"/>
    <property type="match status" value="1"/>
</dbReference>
<dbReference type="SUPFAM" id="SSF111369">
    <property type="entry name" value="HlyD-like secretion proteins"/>
    <property type="match status" value="1"/>
</dbReference>
<reference evidence="4 5" key="1">
    <citation type="journal article" date="2012" name="Int. J. Syst. Evol. Microbiol.">
        <title>Vibrio caribbeanicus sp. nov., isolated from the marine sponge Scleritoderma cyanea.</title>
        <authorList>
            <person name="Hoffmann M."/>
            <person name="Monday S.R."/>
            <person name="Allard M.W."/>
            <person name="Strain E.A."/>
            <person name="Whittaker P."/>
            <person name="Naum M."/>
            <person name="McCarthy P.J."/>
            <person name="Lopez J.V."/>
            <person name="Fischer M."/>
            <person name="Brown E.W."/>
        </authorList>
    </citation>
    <scope>NUCLEOTIDE SEQUENCE [LARGE SCALE GENOMIC DNA]</scope>
    <source>
        <strain evidence="5">DSMZ 21326</strain>
    </source>
</reference>
<keyword evidence="2" id="KW-0732">Signal</keyword>
<accession>E8M2T4</accession>
<dbReference type="PROSITE" id="PS51257">
    <property type="entry name" value="PROKAR_LIPOPROTEIN"/>
    <property type="match status" value="1"/>
</dbReference>
<dbReference type="OrthoDB" id="9816569at2"/>
<evidence type="ECO:0000256" key="2">
    <source>
        <dbReference type="SAM" id="SignalP"/>
    </source>
</evidence>
<gene>
    <name evidence="4" type="ORF">VISI1226_12436</name>
</gene>
<name>E8M2T4_PHOS4</name>
<dbReference type="RefSeq" id="WP_008074264.1">
    <property type="nucleotide sequence ID" value="NZ_AEVT01000018.1"/>
</dbReference>
<dbReference type="GO" id="GO:0015562">
    <property type="term" value="F:efflux transmembrane transporter activity"/>
    <property type="evidence" value="ECO:0007669"/>
    <property type="project" value="TreeGrafter"/>
</dbReference>
<sequence>MNKLALTLGLTLTLAPTLFFSCQVSQAKTAQYPNSYLVHLPIQRQVTKLIELEGEFRSPKYTQILAEHSGKITAIHVRDGDYVDQGQPIVEFDSTLAELAVKTAQNEYQIATRNIIELTRTSREDDPKLKTAARAVQETRNNLLLAQQDLNATTMYAPFSGTLGQIRFNAGNYVNEGDFIADLVATDRVELHFDASPQVLNVFRQVLSNYPDSLNASILSSEGHYIDGKLRYVDSKIANQAQQLSAYAVFDNRNGEHLIGSKTAFYLNSPKQEPQLFVPASAIHTDDGTPTLFVLDEKRIVRAKQVTLATIKETVSGYTPIKSGLVASDFVLSSPDAPHLVGKKIEPVVNIVNQLNEILNRGN</sequence>
<feature type="chain" id="PRO_5003227259" evidence="2">
    <location>
        <begin position="28"/>
        <end position="363"/>
    </location>
</feature>
<dbReference type="Gene3D" id="2.40.420.20">
    <property type="match status" value="1"/>
</dbReference>
<evidence type="ECO:0000313" key="4">
    <source>
        <dbReference type="EMBL" id="EGA71592.1"/>
    </source>
</evidence>
<dbReference type="GeneID" id="95568109"/>
<dbReference type="Gene3D" id="1.10.287.470">
    <property type="entry name" value="Helix hairpin bin"/>
    <property type="match status" value="1"/>
</dbReference>
<dbReference type="EMBL" id="AEVT01000018">
    <property type="protein sequence ID" value="EGA71592.1"/>
    <property type="molecule type" value="Genomic_DNA"/>
</dbReference>
<protein>
    <submittedName>
        <fullName evidence="4">HlyD family secretion protein</fullName>
    </submittedName>
</protein>
<proteinExistence type="inferred from homology"/>
<evidence type="ECO:0000313" key="5">
    <source>
        <dbReference type="Proteomes" id="UP000006228"/>
    </source>
</evidence>
<dbReference type="eggNOG" id="COG0845">
    <property type="taxonomic scope" value="Bacteria"/>
</dbReference>
<comment type="similarity">
    <text evidence="1">Belongs to the membrane fusion protein (MFP) (TC 8.A.1) family.</text>
</comment>
<dbReference type="Gene3D" id="2.40.30.170">
    <property type="match status" value="1"/>
</dbReference>
<organism evidence="4 5">
    <name type="scientific">Vibrio sinaloensis DSM 21326</name>
    <dbReference type="NCBI Taxonomy" id="945550"/>
    <lineage>
        <taxon>Bacteria</taxon>
        <taxon>Pseudomonadati</taxon>
        <taxon>Pseudomonadota</taxon>
        <taxon>Gammaproteobacteria</taxon>
        <taxon>Vibrionales</taxon>
        <taxon>Vibrionaceae</taxon>
        <taxon>Vibrio</taxon>
        <taxon>Vibrio oreintalis group</taxon>
    </lineage>
</organism>
<evidence type="ECO:0000259" key="3">
    <source>
        <dbReference type="Pfam" id="PF25917"/>
    </source>
</evidence>
<dbReference type="InterPro" id="IPR058625">
    <property type="entry name" value="MdtA-like_BSH"/>
</dbReference>
<feature type="domain" description="Multidrug resistance protein MdtA-like barrel-sandwich hybrid" evidence="3">
    <location>
        <begin position="65"/>
        <end position="179"/>
    </location>
</feature>
<comment type="caution">
    <text evidence="4">The sequence shown here is derived from an EMBL/GenBank/DDBJ whole genome shotgun (WGS) entry which is preliminary data.</text>
</comment>
<feature type="signal peptide" evidence="2">
    <location>
        <begin position="1"/>
        <end position="27"/>
    </location>
</feature>
<dbReference type="Gene3D" id="2.40.50.100">
    <property type="match status" value="2"/>
</dbReference>
<dbReference type="Proteomes" id="UP000006228">
    <property type="component" value="Unassembled WGS sequence"/>
</dbReference>
<dbReference type="InterPro" id="IPR006143">
    <property type="entry name" value="RND_pump_MFP"/>
</dbReference>
<dbReference type="Pfam" id="PF25917">
    <property type="entry name" value="BSH_RND"/>
    <property type="match status" value="1"/>
</dbReference>
<dbReference type="PANTHER" id="PTHR30469:SF15">
    <property type="entry name" value="HLYD FAMILY OF SECRETION PROTEINS"/>
    <property type="match status" value="1"/>
</dbReference>
<dbReference type="AlphaFoldDB" id="E8M2T4"/>